<dbReference type="CDD" id="cd01948">
    <property type="entry name" value="EAL"/>
    <property type="match status" value="1"/>
</dbReference>
<organism evidence="3 4">
    <name type="scientific">Brevundimonas aurifodinae</name>
    <dbReference type="NCBI Taxonomy" id="1508312"/>
    <lineage>
        <taxon>Bacteria</taxon>
        <taxon>Pseudomonadati</taxon>
        <taxon>Pseudomonadota</taxon>
        <taxon>Alphaproteobacteria</taxon>
        <taxon>Caulobacterales</taxon>
        <taxon>Caulobacteraceae</taxon>
        <taxon>Brevundimonas</taxon>
    </lineage>
</organism>
<dbReference type="Pfam" id="PF00563">
    <property type="entry name" value="EAL"/>
    <property type="match status" value="1"/>
</dbReference>
<accession>A0ABV1NNF4</accession>
<comment type="caution">
    <text evidence="3">The sequence shown here is derived from an EMBL/GenBank/DDBJ whole genome shotgun (WGS) entry which is preliminary data.</text>
</comment>
<feature type="domain" description="EAL" evidence="2">
    <location>
        <begin position="519"/>
        <end position="769"/>
    </location>
</feature>
<dbReference type="InterPro" id="IPR035919">
    <property type="entry name" value="EAL_sf"/>
</dbReference>
<feature type="transmembrane region" description="Helical" evidence="1">
    <location>
        <begin position="263"/>
        <end position="280"/>
    </location>
</feature>
<dbReference type="InterPro" id="IPR043128">
    <property type="entry name" value="Rev_trsase/Diguanyl_cyclase"/>
</dbReference>
<dbReference type="InterPro" id="IPR029787">
    <property type="entry name" value="Nucleotide_cyclase"/>
</dbReference>
<dbReference type="Gene3D" id="3.20.20.450">
    <property type="entry name" value="EAL domain"/>
    <property type="match status" value="1"/>
</dbReference>
<dbReference type="Pfam" id="PF05226">
    <property type="entry name" value="CHASE2"/>
    <property type="match status" value="1"/>
</dbReference>
<dbReference type="PANTHER" id="PTHR33121:SF79">
    <property type="entry name" value="CYCLIC DI-GMP PHOSPHODIESTERASE PDED-RELATED"/>
    <property type="match status" value="1"/>
</dbReference>
<dbReference type="RefSeq" id="WP_349684328.1">
    <property type="nucleotide sequence ID" value="NZ_JBEGDD010000005.1"/>
</dbReference>
<dbReference type="Pfam" id="PF00990">
    <property type="entry name" value="GGDEF"/>
    <property type="match status" value="1"/>
</dbReference>
<dbReference type="SUPFAM" id="SSF55073">
    <property type="entry name" value="Nucleotide cyclase"/>
    <property type="match status" value="1"/>
</dbReference>
<dbReference type="PANTHER" id="PTHR33121">
    <property type="entry name" value="CYCLIC DI-GMP PHOSPHODIESTERASE PDEF"/>
    <property type="match status" value="1"/>
</dbReference>
<dbReference type="InterPro" id="IPR007890">
    <property type="entry name" value="CHASE2"/>
</dbReference>
<dbReference type="InterPro" id="IPR000160">
    <property type="entry name" value="GGDEF_dom"/>
</dbReference>
<dbReference type="SUPFAM" id="SSF141868">
    <property type="entry name" value="EAL domain-like"/>
    <property type="match status" value="1"/>
</dbReference>
<dbReference type="SMART" id="SM00052">
    <property type="entry name" value="EAL"/>
    <property type="match status" value="1"/>
</dbReference>
<dbReference type="InterPro" id="IPR001633">
    <property type="entry name" value="EAL_dom"/>
</dbReference>
<dbReference type="InterPro" id="IPR050706">
    <property type="entry name" value="Cyclic-di-GMP_PDE-like"/>
</dbReference>
<name>A0ABV1NNF4_9CAUL</name>
<dbReference type="Gene3D" id="3.30.70.270">
    <property type="match status" value="1"/>
</dbReference>
<keyword evidence="1" id="KW-0812">Transmembrane</keyword>
<protein>
    <submittedName>
        <fullName evidence="3">EAL domain-containing protein</fullName>
    </submittedName>
</protein>
<dbReference type="PROSITE" id="PS50883">
    <property type="entry name" value="EAL"/>
    <property type="match status" value="1"/>
</dbReference>
<dbReference type="Proteomes" id="UP001445732">
    <property type="component" value="Unassembled WGS sequence"/>
</dbReference>
<evidence type="ECO:0000256" key="1">
    <source>
        <dbReference type="SAM" id="Phobius"/>
    </source>
</evidence>
<reference evidence="3 4" key="1">
    <citation type="submission" date="2024-06" db="EMBL/GenBank/DDBJ databases">
        <title>Brevundimonas sp. C11.</title>
        <authorList>
            <person name="Maltman C."/>
        </authorList>
    </citation>
    <scope>NUCLEOTIDE SEQUENCE [LARGE SCALE GENOMIC DNA]</scope>
    <source>
        <strain evidence="3 4">C11</strain>
    </source>
</reference>
<feature type="transmembrane region" description="Helical" evidence="1">
    <location>
        <begin position="292"/>
        <end position="309"/>
    </location>
</feature>
<keyword evidence="4" id="KW-1185">Reference proteome</keyword>
<gene>
    <name evidence="3" type="ORF">ABN401_08085</name>
</gene>
<proteinExistence type="predicted"/>
<keyword evidence="1" id="KW-0472">Membrane</keyword>
<evidence type="ECO:0000259" key="2">
    <source>
        <dbReference type="PROSITE" id="PS50883"/>
    </source>
</evidence>
<evidence type="ECO:0000313" key="3">
    <source>
        <dbReference type="EMBL" id="MEQ7155168.1"/>
    </source>
</evidence>
<dbReference type="SMART" id="SM01080">
    <property type="entry name" value="CHASE2"/>
    <property type="match status" value="1"/>
</dbReference>
<keyword evidence="1" id="KW-1133">Transmembrane helix</keyword>
<dbReference type="EMBL" id="JBEGDD010000005">
    <property type="protein sequence ID" value="MEQ7155168.1"/>
    <property type="molecule type" value="Genomic_DNA"/>
</dbReference>
<sequence length="781" mass="84750">MRNAIGSSLILAAVGLALWFGALRPIDDLFNGWRFDNVRSEASKGLVIVEIDSRSLSRAETWPWERERYAEAIDRLLGAGATLVAIDVDFSAASDAESDAALAGMISRYPGQVTLGSFRQMDSYGAGESRVVQNLPIPMLMRDALIASVNVPVDEDGEVRRYGYRSSMGQRASLAANLAGVTREGEFAIDFGIDRRTLPHLSFDDVLNDRFDPRSVEGRVILIGATALELGDEFATPVGLLPGVVIHGLAYESIVAGRTLMTLHPGAILILCLGLGLLLLPRRDGRRLRDLMVRHVIVGGGIVAIPLVLQQATPVSIDIAALLGTQVLFGVWAARSELMRRGREIVAEREAGLRRLALHHAETQLPNRRALIEWIEAGPQTGQVVFAVGIERYAEMRGVVGYNVTNLVMRELAARLSSLGEPAQVAHISSSVLAFARTDLSPDAFDALLNRLRRLETNFQIEGHSVDVFLRTGIATADAVGTSPTELVERATRALDRAGGAVDRVCVYDEATFASADNNLALMTEMIDALGRNEISLHYQPKMQTADGQVTSVEALCRWHHPIRGFVPPDLFIPIAEQTGQIRALTEWSILRAIQDQIRLRASGHDVTIALNISGRLLADDAFKDKVIQFASAVDADLCLEITETAVIDNPDKARSAIAAFRAVGLKISIDDYGSGLSSLAYLKLLNADELKIDRSLVTELADSQRDRLIMKSTIDLAHSLGMSVVAEGVETEAIVACLSLLGCDVIQGYWLSRPLPLVALATFLDEHAATSLDTPLRQAS</sequence>
<evidence type="ECO:0000313" key="4">
    <source>
        <dbReference type="Proteomes" id="UP001445732"/>
    </source>
</evidence>
<dbReference type="SMART" id="SM00267">
    <property type="entry name" value="GGDEF"/>
    <property type="match status" value="1"/>
</dbReference>